<name>A0A9X3ULF5_9HYPH</name>
<keyword evidence="5 9" id="KW-0805">Transcription regulation</keyword>
<dbReference type="PANTHER" id="PTHR32248:SF4">
    <property type="entry name" value="RNA POLYMERASE SIGMA-54 FACTOR"/>
    <property type="match status" value="1"/>
</dbReference>
<feature type="region of interest" description="Disordered" evidence="10">
    <location>
        <begin position="52"/>
        <end position="80"/>
    </location>
</feature>
<dbReference type="GO" id="GO:0000428">
    <property type="term" value="C:DNA-directed RNA polymerase complex"/>
    <property type="evidence" value="ECO:0007669"/>
    <property type="project" value="UniProtKB-KW"/>
</dbReference>
<keyword evidence="2 9" id="KW-0240">DNA-directed RNA polymerase</keyword>
<comment type="caution">
    <text evidence="13">The sequence shown here is derived from an EMBL/GenBank/DDBJ whole genome shotgun (WGS) entry which is preliminary data.</text>
</comment>
<evidence type="ECO:0000259" key="11">
    <source>
        <dbReference type="Pfam" id="PF04552"/>
    </source>
</evidence>
<keyword evidence="4 9" id="KW-0548">Nucleotidyltransferase</keyword>
<dbReference type="GO" id="GO:0003677">
    <property type="term" value="F:DNA binding"/>
    <property type="evidence" value="ECO:0007669"/>
    <property type="project" value="UniProtKB-KW"/>
</dbReference>
<keyword evidence="7 9" id="KW-0238">DNA-binding</keyword>
<dbReference type="InterPro" id="IPR000394">
    <property type="entry name" value="RNA_pol_sigma_54"/>
</dbReference>
<evidence type="ECO:0000313" key="13">
    <source>
        <dbReference type="EMBL" id="MDA5400579.1"/>
    </source>
</evidence>
<evidence type="ECO:0000256" key="5">
    <source>
        <dbReference type="ARBA" id="ARBA00023015"/>
    </source>
</evidence>
<evidence type="ECO:0000256" key="9">
    <source>
        <dbReference type="PIRNR" id="PIRNR000774"/>
    </source>
</evidence>
<evidence type="ECO:0000259" key="12">
    <source>
        <dbReference type="Pfam" id="PF04963"/>
    </source>
</evidence>
<dbReference type="RefSeq" id="WP_267992249.1">
    <property type="nucleotide sequence ID" value="NZ_JAPJZI010000001.1"/>
</dbReference>
<dbReference type="NCBIfam" id="TIGR02395">
    <property type="entry name" value="rpoN_sigma"/>
    <property type="match status" value="1"/>
</dbReference>
<dbReference type="PROSITE" id="PS50044">
    <property type="entry name" value="SIGMA54_3"/>
    <property type="match status" value="1"/>
</dbReference>
<dbReference type="NCBIfam" id="NF009118">
    <property type="entry name" value="PRK12469.1"/>
    <property type="match status" value="1"/>
</dbReference>
<comment type="similarity">
    <text evidence="1 9">Belongs to the sigma-54 factor family.</text>
</comment>
<evidence type="ECO:0000256" key="4">
    <source>
        <dbReference type="ARBA" id="ARBA00022695"/>
    </source>
</evidence>
<dbReference type="PRINTS" id="PR00045">
    <property type="entry name" value="SIGMA54FCT"/>
</dbReference>
<dbReference type="EMBL" id="JAPJZI010000001">
    <property type="protein sequence ID" value="MDA5400579.1"/>
    <property type="molecule type" value="Genomic_DNA"/>
</dbReference>
<evidence type="ECO:0000256" key="10">
    <source>
        <dbReference type="SAM" id="MobiDB-lite"/>
    </source>
</evidence>
<gene>
    <name evidence="13" type="primary">rpoN</name>
    <name evidence="13" type="ORF">OQ273_18540</name>
</gene>
<dbReference type="Pfam" id="PF04552">
    <property type="entry name" value="Sigma54_DBD"/>
    <property type="match status" value="1"/>
</dbReference>
<dbReference type="Gene3D" id="1.10.10.60">
    <property type="entry name" value="Homeodomain-like"/>
    <property type="match status" value="1"/>
</dbReference>
<evidence type="ECO:0000313" key="14">
    <source>
        <dbReference type="Proteomes" id="UP001151234"/>
    </source>
</evidence>
<keyword evidence="6 9" id="KW-0731">Sigma factor</keyword>
<dbReference type="GO" id="GO:0016779">
    <property type="term" value="F:nucleotidyltransferase activity"/>
    <property type="evidence" value="ECO:0007669"/>
    <property type="project" value="UniProtKB-KW"/>
</dbReference>
<evidence type="ECO:0000256" key="8">
    <source>
        <dbReference type="ARBA" id="ARBA00023163"/>
    </source>
</evidence>
<evidence type="ECO:0000256" key="1">
    <source>
        <dbReference type="ARBA" id="ARBA00008798"/>
    </source>
</evidence>
<dbReference type="GO" id="GO:0001216">
    <property type="term" value="F:DNA-binding transcription activator activity"/>
    <property type="evidence" value="ECO:0007669"/>
    <property type="project" value="InterPro"/>
</dbReference>
<evidence type="ECO:0000256" key="6">
    <source>
        <dbReference type="ARBA" id="ARBA00023082"/>
    </source>
</evidence>
<evidence type="ECO:0000256" key="2">
    <source>
        <dbReference type="ARBA" id="ARBA00022478"/>
    </source>
</evidence>
<feature type="compositionally biased region" description="Acidic residues" evidence="10">
    <location>
        <begin position="71"/>
        <end position="80"/>
    </location>
</feature>
<dbReference type="Proteomes" id="UP001151234">
    <property type="component" value="Unassembled WGS sequence"/>
</dbReference>
<proteinExistence type="inferred from homology"/>
<comment type="function">
    <text evidence="9">Sigma factors are initiation factors that promote the attachment of RNA polymerase to specific initiation sites and are then released.</text>
</comment>
<protein>
    <recommendedName>
        <fullName evidence="9">RNA polymerase sigma-54 factor</fullName>
    </recommendedName>
</protein>
<dbReference type="Pfam" id="PF04963">
    <property type="entry name" value="Sigma54_CBD"/>
    <property type="match status" value="1"/>
</dbReference>
<dbReference type="InterPro" id="IPR038709">
    <property type="entry name" value="RpoN_core-bd_sf"/>
</dbReference>
<dbReference type="PANTHER" id="PTHR32248">
    <property type="entry name" value="RNA POLYMERASE SIGMA-54 FACTOR"/>
    <property type="match status" value="1"/>
</dbReference>
<sequence>MALSATLQTRQSQSLVMTPQLMQSIRLLQLTHAELEQYIERELEKNPLLEKAGDAGLADGPGQSERQTEGPADEPAPDMEGDWFRQELDQDGDTISARLDAAQEDIFPEDSGPVSPDAPELAAHWKSMPGASTPSTDAMQDIDGYSARPQTLRDHVNEQIIYTFPGSKERLIAAHIADHLDAAGYLDFDPAQTAEQLNVDAVTVEKVLIALQGFDPAGLFARSLSECLANQLRRKNRLDPAMDVLVGNLDLLARRDFKTLRKMCGVDEADLLDMLAEIKALDPKPGNRFDTAHVQAVVADVIVRPASGGDWSVELNAETLPRVLVNRSYYSQVSSAPGQSAGDREYLNECLKNANWLTRSLDQRARTIMKVAGEIVRRQTEFLSRGVQHLRPMTLKSVADEIGMHESTVSRVTSNKYISTPRGLYELKFFFTAAIAASNEGDSHSSEAVRHRIRGLIDGETAEKVLSDDVIVGLLQKEGIDIARRTVAKYREGMNIASSVQRRREKRALARAGL</sequence>
<dbReference type="InterPro" id="IPR007046">
    <property type="entry name" value="RNA_pol_sigma_54_core-bd"/>
</dbReference>
<evidence type="ECO:0000256" key="7">
    <source>
        <dbReference type="ARBA" id="ARBA00023125"/>
    </source>
</evidence>
<accession>A0A9X3ULF5</accession>
<dbReference type="GO" id="GO:0016987">
    <property type="term" value="F:sigma factor activity"/>
    <property type="evidence" value="ECO:0007669"/>
    <property type="project" value="UniProtKB-KW"/>
</dbReference>
<dbReference type="PROSITE" id="PS00717">
    <property type="entry name" value="SIGMA54_1"/>
    <property type="match status" value="1"/>
</dbReference>
<feature type="domain" description="RNA polymerase sigma factor 54 core-binding" evidence="12">
    <location>
        <begin position="144"/>
        <end position="329"/>
    </location>
</feature>
<dbReference type="PROSITE" id="PS00718">
    <property type="entry name" value="SIGMA54_2"/>
    <property type="match status" value="1"/>
</dbReference>
<keyword evidence="8 9" id="KW-0804">Transcription</keyword>
<evidence type="ECO:0000256" key="3">
    <source>
        <dbReference type="ARBA" id="ARBA00022679"/>
    </source>
</evidence>
<reference evidence="13" key="1">
    <citation type="submission" date="2022-11" db="EMBL/GenBank/DDBJ databases">
        <title>Draft genome sequence of Hoeflea poritis E7-10 and Hoeflea prorocentri PM5-8, separated from scleractinian coral Porites lutea and marine dinoflagellate.</title>
        <authorList>
            <person name="Zhang G."/>
            <person name="Wei Q."/>
            <person name="Cai L."/>
        </authorList>
    </citation>
    <scope>NUCLEOTIDE SEQUENCE</scope>
    <source>
        <strain evidence="13">PM5-8</strain>
    </source>
</reference>
<dbReference type="Pfam" id="PF00309">
    <property type="entry name" value="Sigma54_AID"/>
    <property type="match status" value="1"/>
</dbReference>
<dbReference type="AlphaFoldDB" id="A0A9X3ULF5"/>
<feature type="domain" description="RNA polymerase sigma factor 54 DNA-binding" evidence="11">
    <location>
        <begin position="345"/>
        <end position="504"/>
    </location>
</feature>
<dbReference type="NCBIfam" id="NF004596">
    <property type="entry name" value="PRK05932.1-3"/>
    <property type="match status" value="1"/>
</dbReference>
<dbReference type="GO" id="GO:0006352">
    <property type="term" value="P:DNA-templated transcription initiation"/>
    <property type="evidence" value="ECO:0007669"/>
    <property type="project" value="InterPro"/>
</dbReference>
<dbReference type="PIRSF" id="PIRSF000774">
    <property type="entry name" value="RpoN"/>
    <property type="match status" value="1"/>
</dbReference>
<dbReference type="Gene3D" id="1.10.10.1330">
    <property type="entry name" value="RNA polymerase sigma-54 factor, core-binding domain"/>
    <property type="match status" value="1"/>
</dbReference>
<keyword evidence="3 9" id="KW-0808">Transferase</keyword>
<dbReference type="InterPro" id="IPR007634">
    <property type="entry name" value="RNA_pol_sigma_54_DNA-bd"/>
</dbReference>
<organism evidence="13 14">
    <name type="scientific">Hoeflea prorocentri</name>
    <dbReference type="NCBI Taxonomy" id="1922333"/>
    <lineage>
        <taxon>Bacteria</taxon>
        <taxon>Pseudomonadati</taxon>
        <taxon>Pseudomonadota</taxon>
        <taxon>Alphaproteobacteria</taxon>
        <taxon>Hyphomicrobiales</taxon>
        <taxon>Rhizobiaceae</taxon>
        <taxon>Hoeflea</taxon>
    </lineage>
</organism>
<keyword evidence="14" id="KW-1185">Reference proteome</keyword>